<dbReference type="OrthoDB" id="187738at2759"/>
<dbReference type="InterPro" id="IPR006204">
    <property type="entry name" value="GHMP_kinase_N_dom"/>
</dbReference>
<dbReference type="UniPathway" id="UPA00214"/>
<dbReference type="InterPro" id="IPR036554">
    <property type="entry name" value="GHMP_kinase_C_sf"/>
</dbReference>
<evidence type="ECO:0000256" key="6">
    <source>
        <dbReference type="ARBA" id="ARBA00022741"/>
    </source>
</evidence>
<dbReference type="KEGG" id="tdl:TDEL_0E00180"/>
<evidence type="ECO:0000313" key="16">
    <source>
        <dbReference type="EMBL" id="CCE92261.1"/>
    </source>
</evidence>
<keyword evidence="6" id="KW-0547">Nucleotide-binding</keyword>
<dbReference type="InterPro" id="IPR000705">
    <property type="entry name" value="Galactokinase"/>
</dbReference>
<feature type="domain" description="GHMP kinase C-terminal" evidence="14">
    <location>
        <begin position="418"/>
        <end position="492"/>
    </location>
</feature>
<evidence type="ECO:0000256" key="4">
    <source>
        <dbReference type="ARBA" id="ARBA00019487"/>
    </source>
</evidence>
<dbReference type="Proteomes" id="UP000005627">
    <property type="component" value="Chromosome 5"/>
</dbReference>
<dbReference type="InterPro" id="IPR019539">
    <property type="entry name" value="GalKase_N"/>
</dbReference>
<keyword evidence="10" id="KW-0119">Carbohydrate metabolism</keyword>
<dbReference type="GO" id="GO:0000411">
    <property type="term" value="P:positive regulation of transcription by galactose"/>
    <property type="evidence" value="ECO:0007669"/>
    <property type="project" value="UniProtKB-ARBA"/>
</dbReference>
<dbReference type="EC" id="2.7.1.6" evidence="3"/>
<evidence type="ECO:0000256" key="5">
    <source>
        <dbReference type="ARBA" id="ARBA00022679"/>
    </source>
</evidence>
<evidence type="ECO:0000313" key="17">
    <source>
        <dbReference type="Proteomes" id="UP000005627"/>
    </source>
</evidence>
<dbReference type="SUPFAM" id="SSF54211">
    <property type="entry name" value="Ribosomal protein S5 domain 2-like"/>
    <property type="match status" value="1"/>
</dbReference>
<dbReference type="GO" id="GO:0005524">
    <property type="term" value="F:ATP binding"/>
    <property type="evidence" value="ECO:0007669"/>
    <property type="project" value="UniProtKB-KW"/>
</dbReference>
<dbReference type="InterPro" id="IPR013750">
    <property type="entry name" value="GHMP_kinase_C_dom"/>
</dbReference>
<name>G8ZUG7_TORDE</name>
<dbReference type="PROSITE" id="PS00627">
    <property type="entry name" value="GHMP_KINASES_ATP"/>
    <property type="match status" value="1"/>
</dbReference>
<dbReference type="Pfam" id="PF00288">
    <property type="entry name" value="GHMP_kinases_N"/>
    <property type="match status" value="1"/>
</dbReference>
<dbReference type="PANTHER" id="PTHR10457:SF7">
    <property type="entry name" value="GALACTOKINASE-RELATED"/>
    <property type="match status" value="1"/>
</dbReference>
<keyword evidence="8" id="KW-0067">ATP-binding</keyword>
<evidence type="ECO:0000256" key="1">
    <source>
        <dbReference type="ARBA" id="ARBA00004947"/>
    </source>
</evidence>
<dbReference type="FunFam" id="3.30.230.10:FF:000056">
    <property type="entry name" value="GAL1p Galactokinase"/>
    <property type="match status" value="1"/>
</dbReference>
<dbReference type="eggNOG" id="KOG0631">
    <property type="taxonomic scope" value="Eukaryota"/>
</dbReference>
<dbReference type="InterPro" id="IPR020568">
    <property type="entry name" value="Ribosomal_Su5_D2-typ_SF"/>
</dbReference>
<evidence type="ECO:0000256" key="7">
    <source>
        <dbReference type="ARBA" id="ARBA00022777"/>
    </source>
</evidence>
<dbReference type="HOGENOM" id="CLU_017814_6_2_1"/>
<feature type="domain" description="GHMP kinase N-terminal" evidence="13">
    <location>
        <begin position="136"/>
        <end position="219"/>
    </location>
</feature>
<dbReference type="Pfam" id="PF10509">
    <property type="entry name" value="GalKase_gal_bdg"/>
    <property type="match status" value="1"/>
</dbReference>
<dbReference type="GeneID" id="11503685"/>
<dbReference type="AlphaFoldDB" id="G8ZUG7"/>
<evidence type="ECO:0000256" key="12">
    <source>
        <dbReference type="ARBA" id="ARBA00049538"/>
    </source>
</evidence>
<dbReference type="PANTHER" id="PTHR10457">
    <property type="entry name" value="MEVALONATE KINASE/GALACTOKINASE"/>
    <property type="match status" value="1"/>
</dbReference>
<protein>
    <recommendedName>
        <fullName evidence="4">Galactokinase</fullName>
        <ecNumber evidence="3">2.7.1.6</ecNumber>
    </recommendedName>
    <alternativeName>
        <fullName evidence="11">Galactose kinase</fullName>
    </alternativeName>
</protein>
<dbReference type="STRING" id="1076872.G8ZUG7"/>
<dbReference type="PIRSF" id="PIRSF000530">
    <property type="entry name" value="Galactokinase"/>
    <property type="match status" value="1"/>
</dbReference>
<keyword evidence="9" id="KW-0299">Galactose metabolism</keyword>
<dbReference type="NCBIfam" id="TIGR00131">
    <property type="entry name" value="gal_kin"/>
    <property type="match status" value="1"/>
</dbReference>
<evidence type="ECO:0000256" key="9">
    <source>
        <dbReference type="ARBA" id="ARBA00023144"/>
    </source>
</evidence>
<reference evidence="16 17" key="1">
    <citation type="journal article" date="2011" name="Proc. Natl. Acad. Sci. U.S.A.">
        <title>Evolutionary erosion of yeast sex chromosomes by mating-type switching accidents.</title>
        <authorList>
            <person name="Gordon J.L."/>
            <person name="Armisen D."/>
            <person name="Proux-Wera E."/>
            <person name="Oheigeartaigh S.S."/>
            <person name="Byrne K.P."/>
            <person name="Wolfe K.H."/>
        </authorList>
    </citation>
    <scope>NUCLEOTIDE SEQUENCE [LARGE SCALE GENOMIC DNA]</scope>
    <source>
        <strain evidence="17">ATCC 10662 / CBS 1146 / NBRC 0425 / NCYC 2629 / NRRL Y-866</strain>
    </source>
</reference>
<sequence>MSIPVIHVSSKEELSSKPNIGEKCLAISAKFEKKYGSKPDFISRSPGRVNLIGEHIDYCDFSVLPMAINVDFLCAVKVMEGSKVVTLINDDARFGERKIELPSDGSYVKINSTISDWSNYFKCGMHVAHSFLKEIAPEKFDSAPLAGLEVFCQGNVPTGGGLSSSAAFICATTLAVVRANMGKGYQMSQQDLTRITVVAEHYLGLNNGGMDQAASVCGKADHALYVEFKPELKATAFKFPQLKNHEVAFVIANTLVVSNKQETAPTNYNLRVVEVTVAANVLAAKYDVVLKKLIAKDEDSAKGNLRDFMNAYNAKYEDASTWDGNIDNGIKYLTKMLSLVEETLGSKTEGFTVSEAAAALKISNEEFEREYLSIFPVRFETLKLYQRAKHVYSEALRVLRALRLMTNASGFKSDEEFFSSFGALMNESQASCDKLYNCSCPETDQICSIALANGAYGSRLTGAGFGGSTVSLVPGGPNGDVEKVKQALIDEFYRVKYPNITEEELAEAIIVSKPTDGSYLFEL</sequence>
<evidence type="ECO:0000256" key="8">
    <source>
        <dbReference type="ARBA" id="ARBA00022840"/>
    </source>
</evidence>
<dbReference type="GO" id="GO:0006012">
    <property type="term" value="P:galactose metabolic process"/>
    <property type="evidence" value="ECO:0007669"/>
    <property type="project" value="UniProtKB-UniPathway"/>
</dbReference>
<evidence type="ECO:0000256" key="2">
    <source>
        <dbReference type="ARBA" id="ARBA00006566"/>
    </source>
</evidence>
<evidence type="ECO:0000256" key="10">
    <source>
        <dbReference type="ARBA" id="ARBA00023277"/>
    </source>
</evidence>
<dbReference type="PRINTS" id="PR00959">
    <property type="entry name" value="MEVGALKINASE"/>
</dbReference>
<dbReference type="PROSITE" id="PS00106">
    <property type="entry name" value="GALACTOKINASE"/>
    <property type="match status" value="1"/>
</dbReference>
<comment type="pathway">
    <text evidence="1">Carbohydrate metabolism; galactose metabolism.</text>
</comment>
<evidence type="ECO:0000259" key="15">
    <source>
        <dbReference type="Pfam" id="PF10509"/>
    </source>
</evidence>
<dbReference type="InterPro" id="IPR006203">
    <property type="entry name" value="GHMP_knse_ATP-bd_CS"/>
</dbReference>
<comment type="similarity">
    <text evidence="2">Belongs to the GHMP kinase family. GalK subfamily.</text>
</comment>
<keyword evidence="7" id="KW-0418">Kinase</keyword>
<dbReference type="PRINTS" id="PR00473">
    <property type="entry name" value="GALCTOKINASE"/>
</dbReference>
<dbReference type="InterPro" id="IPR014721">
    <property type="entry name" value="Ribsml_uS5_D2-typ_fold_subgr"/>
</dbReference>
<organism evidence="16 17">
    <name type="scientific">Torulaspora delbrueckii</name>
    <name type="common">Yeast</name>
    <name type="synonym">Candida colliculosa</name>
    <dbReference type="NCBI Taxonomy" id="4950"/>
    <lineage>
        <taxon>Eukaryota</taxon>
        <taxon>Fungi</taxon>
        <taxon>Dikarya</taxon>
        <taxon>Ascomycota</taxon>
        <taxon>Saccharomycotina</taxon>
        <taxon>Saccharomycetes</taxon>
        <taxon>Saccharomycetales</taxon>
        <taxon>Saccharomycetaceae</taxon>
        <taxon>Torulaspora</taxon>
    </lineage>
</organism>
<dbReference type="FunCoup" id="G8ZUG7">
    <property type="interactions" value="1236"/>
</dbReference>
<dbReference type="Gene3D" id="1.20.1440.340">
    <property type="match status" value="1"/>
</dbReference>
<dbReference type="EMBL" id="HE616746">
    <property type="protein sequence ID" value="CCE92261.1"/>
    <property type="molecule type" value="Genomic_DNA"/>
</dbReference>
<comment type="catalytic activity">
    <reaction evidence="12">
        <text>alpha-D-galactose + ATP = alpha-D-galactose 1-phosphate + ADP + H(+)</text>
        <dbReference type="Rhea" id="RHEA:13553"/>
        <dbReference type="ChEBI" id="CHEBI:15378"/>
        <dbReference type="ChEBI" id="CHEBI:28061"/>
        <dbReference type="ChEBI" id="CHEBI:30616"/>
        <dbReference type="ChEBI" id="CHEBI:58336"/>
        <dbReference type="ChEBI" id="CHEBI:456216"/>
        <dbReference type="EC" id="2.7.1.6"/>
    </reaction>
    <physiologicalReaction direction="left-to-right" evidence="12">
        <dbReference type="Rhea" id="RHEA:13554"/>
    </physiologicalReaction>
</comment>
<dbReference type="InterPro" id="IPR006206">
    <property type="entry name" value="Mevalonate/galactokinase"/>
</dbReference>
<evidence type="ECO:0000259" key="13">
    <source>
        <dbReference type="Pfam" id="PF00288"/>
    </source>
</evidence>
<dbReference type="InParanoid" id="G8ZUG7"/>
<accession>G8ZUG7</accession>
<dbReference type="Gene3D" id="3.30.230.10">
    <property type="match status" value="1"/>
</dbReference>
<dbReference type="GO" id="GO:0004335">
    <property type="term" value="F:galactokinase activity"/>
    <property type="evidence" value="ECO:0007669"/>
    <property type="project" value="UniProtKB-EC"/>
</dbReference>
<dbReference type="FunFam" id="1.20.1440.340:FF:000003">
    <property type="entry name" value="GAL1p Galactokinase"/>
    <property type="match status" value="1"/>
</dbReference>
<dbReference type="GO" id="GO:0005829">
    <property type="term" value="C:cytosol"/>
    <property type="evidence" value="ECO:0007669"/>
    <property type="project" value="TreeGrafter"/>
</dbReference>
<dbReference type="RefSeq" id="XP_003681472.1">
    <property type="nucleotide sequence ID" value="XM_003681424.1"/>
</dbReference>
<feature type="domain" description="Galactokinase N-terminal" evidence="15">
    <location>
        <begin position="29"/>
        <end position="77"/>
    </location>
</feature>
<keyword evidence="5" id="KW-0808">Transferase</keyword>
<gene>
    <name evidence="16" type="primary">TDEL0E00180</name>
    <name evidence="16" type="ORF">TDEL_0E00180</name>
</gene>
<dbReference type="InterPro" id="IPR019741">
    <property type="entry name" value="Galactokinase_CS"/>
</dbReference>
<evidence type="ECO:0000259" key="14">
    <source>
        <dbReference type="Pfam" id="PF08544"/>
    </source>
</evidence>
<evidence type="ECO:0000256" key="11">
    <source>
        <dbReference type="ARBA" id="ARBA00029590"/>
    </source>
</evidence>
<dbReference type="Pfam" id="PF08544">
    <property type="entry name" value="GHMP_kinases_C"/>
    <property type="match status" value="1"/>
</dbReference>
<dbReference type="SUPFAM" id="SSF55060">
    <property type="entry name" value="GHMP Kinase, C-terminal domain"/>
    <property type="match status" value="1"/>
</dbReference>
<proteinExistence type="inferred from homology"/>
<evidence type="ECO:0000256" key="3">
    <source>
        <dbReference type="ARBA" id="ARBA00012315"/>
    </source>
</evidence>
<keyword evidence="17" id="KW-1185">Reference proteome</keyword>